<proteinExistence type="predicted"/>
<evidence type="ECO:0008006" key="3">
    <source>
        <dbReference type="Google" id="ProtNLM"/>
    </source>
</evidence>
<dbReference type="RefSeq" id="WP_077340000.1">
    <property type="nucleotide sequence ID" value="NZ_CP019605.1"/>
</dbReference>
<dbReference type="KEGG" id="tfl:RPIT_01825"/>
<keyword evidence="2" id="KW-1185">Reference proteome</keyword>
<dbReference type="STRING" id="1610493.RPIT_01825"/>
<organism evidence="1 2">
    <name type="scientific">Tessaracoccus flavus</name>
    <dbReference type="NCBI Taxonomy" id="1610493"/>
    <lineage>
        <taxon>Bacteria</taxon>
        <taxon>Bacillati</taxon>
        <taxon>Actinomycetota</taxon>
        <taxon>Actinomycetes</taxon>
        <taxon>Propionibacteriales</taxon>
        <taxon>Propionibacteriaceae</taxon>
        <taxon>Tessaracoccus</taxon>
    </lineage>
</organism>
<dbReference type="Pfam" id="PF16264">
    <property type="entry name" value="SatD"/>
    <property type="match status" value="1"/>
</dbReference>
<name>A0A1Q2CC69_9ACTN</name>
<dbReference type="EMBL" id="CP019605">
    <property type="protein sequence ID" value="AQP43702.1"/>
    <property type="molecule type" value="Genomic_DNA"/>
</dbReference>
<dbReference type="AlphaFoldDB" id="A0A1Q2CC69"/>
<dbReference type="Proteomes" id="UP000188324">
    <property type="component" value="Chromosome"/>
</dbReference>
<accession>A0A1Q2CC69</accession>
<dbReference type="InterPro" id="IPR032580">
    <property type="entry name" value="SatD"/>
</dbReference>
<evidence type="ECO:0000313" key="1">
    <source>
        <dbReference type="EMBL" id="AQP43702.1"/>
    </source>
</evidence>
<dbReference type="OrthoDB" id="4711815at2"/>
<sequence>MSRMKDLSAALLVDVVESRSADRGALHTAVLAAVEATNVAVAGTHPLHPTVGDELQGVYPTLGAALAASYSLRLELAPRWDVRFGIGGGEVLIVDAARGIQDGSAWWNAREAIDWVKEHSQRKGHESARTAIRDGRPTATPSADALARLVDAHLARLRDGAVGTLRGMLKGLDNAAIAAAEGISESANSQRVLNNDLRPLLDAMEALGSLL</sequence>
<protein>
    <recommendedName>
        <fullName evidence="3">SatD family (SatD)</fullName>
    </recommendedName>
</protein>
<reference evidence="1 2" key="1">
    <citation type="journal article" date="2016" name="Int. J. Syst. Evol. Microbiol.">
        <title>Tessaracoccus flavus sp. nov., isolated from the drainage system of a lindane-producing factory.</title>
        <authorList>
            <person name="Kumari R."/>
            <person name="Singh P."/>
            <person name="Schumann P."/>
            <person name="Lal R."/>
        </authorList>
    </citation>
    <scope>NUCLEOTIDE SEQUENCE [LARGE SCALE GENOMIC DNA]</scope>
    <source>
        <strain evidence="1 2">RP1T</strain>
    </source>
</reference>
<gene>
    <name evidence="1" type="ORF">RPIT_01825</name>
</gene>
<evidence type="ECO:0000313" key="2">
    <source>
        <dbReference type="Proteomes" id="UP000188324"/>
    </source>
</evidence>